<dbReference type="AlphaFoldDB" id="A0AAN9M9J9"/>
<dbReference type="GO" id="GO:0046872">
    <property type="term" value="F:metal ion binding"/>
    <property type="evidence" value="ECO:0007669"/>
    <property type="project" value="UniProtKB-KW"/>
</dbReference>
<evidence type="ECO:0000256" key="4">
    <source>
        <dbReference type="ARBA" id="ARBA00022842"/>
    </source>
</evidence>
<keyword evidence="6" id="KW-1185">Reference proteome</keyword>
<organism evidence="5 6">
    <name type="scientific">Canavalia gladiata</name>
    <name type="common">Sword bean</name>
    <name type="synonym">Dolichos gladiatus</name>
    <dbReference type="NCBI Taxonomy" id="3824"/>
    <lineage>
        <taxon>Eukaryota</taxon>
        <taxon>Viridiplantae</taxon>
        <taxon>Streptophyta</taxon>
        <taxon>Embryophyta</taxon>
        <taxon>Tracheophyta</taxon>
        <taxon>Spermatophyta</taxon>
        <taxon>Magnoliopsida</taxon>
        <taxon>eudicotyledons</taxon>
        <taxon>Gunneridae</taxon>
        <taxon>Pentapetalae</taxon>
        <taxon>rosids</taxon>
        <taxon>fabids</taxon>
        <taxon>Fabales</taxon>
        <taxon>Fabaceae</taxon>
        <taxon>Papilionoideae</taxon>
        <taxon>50 kb inversion clade</taxon>
        <taxon>NPAAA clade</taxon>
        <taxon>indigoferoid/millettioid clade</taxon>
        <taxon>Phaseoleae</taxon>
        <taxon>Canavalia</taxon>
    </lineage>
</organism>
<evidence type="ECO:0000313" key="6">
    <source>
        <dbReference type="Proteomes" id="UP001367508"/>
    </source>
</evidence>
<protein>
    <submittedName>
        <fullName evidence="5">Uncharacterized protein</fullName>
    </submittedName>
</protein>
<keyword evidence="3" id="KW-0479">Metal-binding</keyword>
<evidence type="ECO:0000256" key="1">
    <source>
        <dbReference type="ARBA" id="ARBA00022603"/>
    </source>
</evidence>
<reference evidence="5 6" key="1">
    <citation type="submission" date="2024-01" db="EMBL/GenBank/DDBJ databases">
        <title>The genomes of 5 underutilized Papilionoideae crops provide insights into root nodulation and disease resistanc.</title>
        <authorList>
            <person name="Jiang F."/>
        </authorList>
    </citation>
    <scope>NUCLEOTIDE SEQUENCE [LARGE SCALE GENOMIC DNA]</scope>
    <source>
        <strain evidence="5">LVBAO_FW01</strain>
        <tissue evidence="5">Leaves</tissue>
    </source>
</reference>
<dbReference type="Gene3D" id="3.40.50.150">
    <property type="entry name" value="Vaccinia Virus protein VP39"/>
    <property type="match status" value="1"/>
</dbReference>
<keyword evidence="1" id="KW-0489">Methyltransferase</keyword>
<dbReference type="EMBL" id="JAYMYQ010000002">
    <property type="protein sequence ID" value="KAK7349976.1"/>
    <property type="molecule type" value="Genomic_DNA"/>
</dbReference>
<dbReference type="Proteomes" id="UP001367508">
    <property type="component" value="Unassembled WGS sequence"/>
</dbReference>
<accession>A0AAN9M9J9</accession>
<dbReference type="InterPro" id="IPR042086">
    <property type="entry name" value="MeTrfase_capping"/>
</dbReference>
<dbReference type="PANTHER" id="PTHR31009">
    <property type="entry name" value="S-ADENOSYL-L-METHIONINE:CARBOXYL METHYLTRANSFERASE FAMILY PROTEIN"/>
    <property type="match status" value="1"/>
</dbReference>
<dbReference type="Gene3D" id="1.10.1200.270">
    <property type="entry name" value="Methyltransferase, alpha-helical capping domain"/>
    <property type="match status" value="1"/>
</dbReference>
<evidence type="ECO:0000256" key="2">
    <source>
        <dbReference type="ARBA" id="ARBA00022679"/>
    </source>
</evidence>
<dbReference type="SUPFAM" id="SSF53335">
    <property type="entry name" value="S-adenosyl-L-methionine-dependent methyltransferases"/>
    <property type="match status" value="1"/>
</dbReference>
<proteinExistence type="predicted"/>
<evidence type="ECO:0000313" key="5">
    <source>
        <dbReference type="EMBL" id="KAK7349976.1"/>
    </source>
</evidence>
<keyword evidence="2" id="KW-0808">Transferase</keyword>
<evidence type="ECO:0000256" key="3">
    <source>
        <dbReference type="ARBA" id="ARBA00022723"/>
    </source>
</evidence>
<dbReference type="InterPro" id="IPR005299">
    <property type="entry name" value="MeTrfase_7"/>
</dbReference>
<dbReference type="GO" id="GO:0008168">
    <property type="term" value="F:methyltransferase activity"/>
    <property type="evidence" value="ECO:0007669"/>
    <property type="project" value="UniProtKB-KW"/>
</dbReference>
<sequence length="368" mass="41924">MATVRVPHMMGGTGETSYANNSSFQRKVIMKVKPILEESVKRMITNTGFQSCWKVVDLGCSSGPNALLAVSNILNSIIDKYNLSLKHEIPVFQIYLNDLYGNDFNTIMKLLPDFNQSCQERGAEACFVRATPGNFYGRLFPNDYIHFFHSSCSIHWLSQAPKNATNIAEPLNKGDIYLSNTSPPSVYEAYSKQFAKDFKVFLKSRSKELSPGGIMVLTLMGREKLKEYEICYPGVVFGKVLNDMVQEGLVEEKKVDFFDIPIYNPTAEEIKQVIEVEGSFILETLKSIKIDWDGNIQEDVDDFVLDYKIRGDFVSKYMRAGFEPLISAEFGKDIMDELFSRFTKKVAQLIKLDTMEYTFWIVTLSKYP</sequence>
<dbReference type="InterPro" id="IPR029063">
    <property type="entry name" value="SAM-dependent_MTases_sf"/>
</dbReference>
<comment type="caution">
    <text evidence="5">The sequence shown here is derived from an EMBL/GenBank/DDBJ whole genome shotgun (WGS) entry which is preliminary data.</text>
</comment>
<gene>
    <name evidence="5" type="ORF">VNO77_07939</name>
</gene>
<dbReference type="GO" id="GO:0032259">
    <property type="term" value="P:methylation"/>
    <property type="evidence" value="ECO:0007669"/>
    <property type="project" value="UniProtKB-KW"/>
</dbReference>
<keyword evidence="4" id="KW-0460">Magnesium</keyword>
<dbReference type="Pfam" id="PF03492">
    <property type="entry name" value="Methyltransf_7"/>
    <property type="match status" value="1"/>
</dbReference>
<name>A0AAN9M9J9_CANGL</name>